<organism evidence="1">
    <name type="scientific">Hokovirus HKV1</name>
    <dbReference type="NCBI Taxonomy" id="1977638"/>
    <lineage>
        <taxon>Viruses</taxon>
        <taxon>Varidnaviria</taxon>
        <taxon>Bamfordvirae</taxon>
        <taxon>Nucleocytoviricota</taxon>
        <taxon>Megaviricetes</taxon>
        <taxon>Imitervirales</taxon>
        <taxon>Mimiviridae</taxon>
        <taxon>Klosneuvirinae</taxon>
        <taxon>Hokovirus</taxon>
    </lineage>
</organism>
<reference evidence="1" key="1">
    <citation type="journal article" date="2017" name="Science">
        <title>Giant viruses with an expanded complement of translation system components.</title>
        <authorList>
            <person name="Schulz F."/>
            <person name="Yutin N."/>
            <person name="Ivanova N.N."/>
            <person name="Ortega D.R."/>
            <person name="Lee T.K."/>
            <person name="Vierheilig J."/>
            <person name="Daims H."/>
            <person name="Horn M."/>
            <person name="Wagner M."/>
            <person name="Jensen G.J."/>
            <person name="Kyrpides N.C."/>
            <person name="Koonin E.V."/>
            <person name="Woyke T."/>
        </authorList>
    </citation>
    <scope>NUCLEOTIDE SEQUENCE</scope>
    <source>
        <strain evidence="1">HKV1</strain>
    </source>
</reference>
<gene>
    <name evidence="1" type="ORF">Hokovirus_2_56</name>
</gene>
<proteinExistence type="predicted"/>
<protein>
    <submittedName>
        <fullName evidence="1">Uncharacterized protein</fullName>
    </submittedName>
</protein>
<evidence type="ECO:0000313" key="1">
    <source>
        <dbReference type="EMBL" id="ARF10529.1"/>
    </source>
</evidence>
<sequence>MSYFNYILPSTTEIIKTIILKDNDCLMVNTITKKLINSGYQVLPATLYPNEVHISYIDTNNTTSKNYSFVKPGNVAFCFMN</sequence>
<dbReference type="EMBL" id="KY684104">
    <property type="protein sequence ID" value="ARF10529.1"/>
    <property type="molecule type" value="Genomic_DNA"/>
</dbReference>
<accession>A0A1V0SFM9</accession>
<name>A0A1V0SFM9_9VIRU</name>